<keyword evidence="2" id="KW-0863">Zinc-finger</keyword>
<evidence type="ECO:0000256" key="2">
    <source>
        <dbReference type="ARBA" id="ARBA00022771"/>
    </source>
</evidence>
<dbReference type="Gene3D" id="3.30.40.10">
    <property type="entry name" value="Zinc/RING finger domain, C3HC4 (zinc finger)"/>
    <property type="match status" value="1"/>
</dbReference>
<dbReference type="PANTHER" id="PTHR12121:SF74">
    <property type="entry name" value="CARBON CATABOLITE REPRESSOR PROTEIN 4 HOMOLOG 5"/>
    <property type="match status" value="1"/>
</dbReference>
<proteinExistence type="predicted"/>
<comment type="caution">
    <text evidence="4">The sequence shown here is derived from an EMBL/GenBank/DDBJ whole genome shotgun (WGS) entry which is preliminary data.</text>
</comment>
<protein>
    <submittedName>
        <fullName evidence="4">Uncharacterized protein</fullName>
    </submittedName>
</protein>
<dbReference type="GO" id="GO:0000175">
    <property type="term" value="F:3'-5'-RNA exonuclease activity"/>
    <property type="evidence" value="ECO:0007669"/>
    <property type="project" value="TreeGrafter"/>
</dbReference>
<evidence type="ECO:0000256" key="3">
    <source>
        <dbReference type="ARBA" id="ARBA00022833"/>
    </source>
</evidence>
<name>A0AAD5GKR4_AMBAR</name>
<reference evidence="4" key="1">
    <citation type="submission" date="2022-06" db="EMBL/GenBank/DDBJ databases">
        <title>Uncovering the hologenomic basis of an extraordinary plant invasion.</title>
        <authorList>
            <person name="Bieker V.C."/>
            <person name="Martin M.D."/>
            <person name="Gilbert T."/>
            <person name="Hodgins K."/>
            <person name="Battlay P."/>
            <person name="Petersen B."/>
            <person name="Wilson J."/>
        </authorList>
    </citation>
    <scope>NUCLEOTIDE SEQUENCE</scope>
    <source>
        <strain evidence="4">AA19_3_7</strain>
        <tissue evidence="4">Leaf</tissue>
    </source>
</reference>
<evidence type="ECO:0000313" key="5">
    <source>
        <dbReference type="Proteomes" id="UP001206925"/>
    </source>
</evidence>
<organism evidence="4 5">
    <name type="scientific">Ambrosia artemisiifolia</name>
    <name type="common">Common ragweed</name>
    <dbReference type="NCBI Taxonomy" id="4212"/>
    <lineage>
        <taxon>Eukaryota</taxon>
        <taxon>Viridiplantae</taxon>
        <taxon>Streptophyta</taxon>
        <taxon>Embryophyta</taxon>
        <taxon>Tracheophyta</taxon>
        <taxon>Spermatophyta</taxon>
        <taxon>Magnoliopsida</taxon>
        <taxon>eudicotyledons</taxon>
        <taxon>Gunneridae</taxon>
        <taxon>Pentapetalae</taxon>
        <taxon>asterids</taxon>
        <taxon>campanulids</taxon>
        <taxon>Asterales</taxon>
        <taxon>Asteraceae</taxon>
        <taxon>Asteroideae</taxon>
        <taxon>Heliantheae alliance</taxon>
        <taxon>Heliantheae</taxon>
        <taxon>Ambrosia</taxon>
    </lineage>
</organism>
<accession>A0AAD5GKR4</accession>
<dbReference type="Proteomes" id="UP001206925">
    <property type="component" value="Unassembled WGS sequence"/>
</dbReference>
<dbReference type="Gene3D" id="3.30.1370.190">
    <property type="match status" value="1"/>
</dbReference>
<dbReference type="SUPFAM" id="SSF57903">
    <property type="entry name" value="FYVE/PHD zinc finger"/>
    <property type="match status" value="1"/>
</dbReference>
<dbReference type="GO" id="GO:0008270">
    <property type="term" value="F:zinc ion binding"/>
    <property type="evidence" value="ECO:0007669"/>
    <property type="project" value="UniProtKB-KW"/>
</dbReference>
<keyword evidence="5" id="KW-1185">Reference proteome</keyword>
<dbReference type="AlphaFoldDB" id="A0AAD5GKR4"/>
<gene>
    <name evidence="4" type="ORF">M8C21_029866</name>
</gene>
<evidence type="ECO:0000256" key="1">
    <source>
        <dbReference type="ARBA" id="ARBA00022723"/>
    </source>
</evidence>
<dbReference type="PANTHER" id="PTHR12121">
    <property type="entry name" value="CARBON CATABOLITE REPRESSOR PROTEIN 4"/>
    <property type="match status" value="1"/>
</dbReference>
<dbReference type="InterPro" id="IPR050410">
    <property type="entry name" value="CCR4/nocturin_mRNA_transcr"/>
</dbReference>
<keyword evidence="3" id="KW-0862">Zinc</keyword>
<dbReference type="InterPro" id="IPR011011">
    <property type="entry name" value="Znf_FYVE_PHD"/>
</dbReference>
<dbReference type="InterPro" id="IPR013083">
    <property type="entry name" value="Znf_RING/FYVE/PHD"/>
</dbReference>
<sequence>MVLELLTEKPALVKKVKEVVQVEDEDSRALRSLEVDRFKDLSKMLHKDGFKGVYQARTGEACDGCAIFWKDELNETIAILISLLHEDNIEFKRFGLRDNVAQFCVLKCRGCPKAYHPACIRRDEEFFESATKWNCDSDVDLQLRGLYADSSDGWCAYKPTALGQKGMDAKKHAYYVMRSD</sequence>
<keyword evidence="1" id="KW-0479">Metal-binding</keyword>
<evidence type="ECO:0000313" key="4">
    <source>
        <dbReference type="EMBL" id="KAI7746560.1"/>
    </source>
</evidence>
<dbReference type="EMBL" id="JAMZMK010006943">
    <property type="protein sequence ID" value="KAI7746560.1"/>
    <property type="molecule type" value="Genomic_DNA"/>
</dbReference>
<dbReference type="CDD" id="cd15489">
    <property type="entry name" value="PHD_SF"/>
    <property type="match status" value="1"/>
</dbReference>